<dbReference type="Pfam" id="PF01402">
    <property type="entry name" value="RHH_1"/>
    <property type="match status" value="1"/>
</dbReference>
<dbReference type="EMBL" id="BHVZ01000014">
    <property type="protein sequence ID" value="GCB30301.1"/>
    <property type="molecule type" value="Genomic_DNA"/>
</dbReference>
<protein>
    <recommendedName>
        <fullName evidence="1">Ribbon-helix-helix protein CopG domain-containing protein</fullName>
    </recommendedName>
</protein>
<evidence type="ECO:0000313" key="2">
    <source>
        <dbReference type="EMBL" id="GCB30301.1"/>
    </source>
</evidence>
<reference evidence="2 3" key="1">
    <citation type="submission" date="2018-10" db="EMBL/GenBank/DDBJ databases">
        <title>Draft Genome Sequence of Anaerotignum sp. KCTC 15736.</title>
        <authorList>
            <person name="Choi S.H."/>
            <person name="Kim J.S."/>
            <person name="Kang S.W."/>
            <person name="Lee J.S."/>
            <person name="Park S.H."/>
        </authorList>
    </citation>
    <scope>NUCLEOTIDE SEQUENCE [LARGE SCALE GENOMIC DNA]</scope>
    <source>
        <strain evidence="2 3">KCTC 15736</strain>
    </source>
</reference>
<dbReference type="CDD" id="cd21631">
    <property type="entry name" value="RHH_CopG_NikR-like"/>
    <property type="match status" value="1"/>
</dbReference>
<accession>A0A401LFF2</accession>
<dbReference type="InterPro" id="IPR013321">
    <property type="entry name" value="Arc_rbn_hlx_hlx"/>
</dbReference>
<dbReference type="AlphaFoldDB" id="A0A401LFF2"/>
<sequence>MRPLKQKVSVTLDEDIVKRVKELSEEQQRSFSQYINLVLTEHLKHLEQTEK</sequence>
<dbReference type="Proteomes" id="UP000287361">
    <property type="component" value="Unassembled WGS sequence"/>
</dbReference>
<feature type="domain" description="Ribbon-helix-helix protein CopG" evidence="1">
    <location>
        <begin position="7"/>
        <end position="42"/>
    </location>
</feature>
<dbReference type="InterPro" id="IPR002145">
    <property type="entry name" value="CopG"/>
</dbReference>
<dbReference type="SUPFAM" id="SSF47598">
    <property type="entry name" value="Ribbon-helix-helix"/>
    <property type="match status" value="1"/>
</dbReference>
<dbReference type="OrthoDB" id="1926395at2"/>
<dbReference type="GO" id="GO:0006355">
    <property type="term" value="P:regulation of DNA-templated transcription"/>
    <property type="evidence" value="ECO:0007669"/>
    <property type="project" value="InterPro"/>
</dbReference>
<gene>
    <name evidence="2" type="ORF">KGMB03357_19620</name>
</gene>
<keyword evidence="3" id="KW-1185">Reference proteome</keyword>
<evidence type="ECO:0000259" key="1">
    <source>
        <dbReference type="Pfam" id="PF01402"/>
    </source>
</evidence>
<dbReference type="Gene3D" id="1.10.1220.10">
    <property type="entry name" value="Met repressor-like"/>
    <property type="match status" value="1"/>
</dbReference>
<dbReference type="InterPro" id="IPR010985">
    <property type="entry name" value="Ribbon_hlx_hlx"/>
</dbReference>
<dbReference type="RefSeq" id="WP_016407015.1">
    <property type="nucleotide sequence ID" value="NZ_DAVZTY010000117.1"/>
</dbReference>
<organism evidence="2 3">
    <name type="scientific">Anaerotignum faecicola</name>
    <dbReference type="NCBI Taxonomy" id="2358141"/>
    <lineage>
        <taxon>Bacteria</taxon>
        <taxon>Bacillati</taxon>
        <taxon>Bacillota</taxon>
        <taxon>Clostridia</taxon>
        <taxon>Lachnospirales</taxon>
        <taxon>Anaerotignaceae</taxon>
        <taxon>Anaerotignum</taxon>
    </lineage>
</organism>
<comment type="caution">
    <text evidence="2">The sequence shown here is derived from an EMBL/GenBank/DDBJ whole genome shotgun (WGS) entry which is preliminary data.</text>
</comment>
<name>A0A401LFF2_9FIRM</name>
<dbReference type="GeneID" id="86194978"/>
<evidence type="ECO:0000313" key="3">
    <source>
        <dbReference type="Proteomes" id="UP000287361"/>
    </source>
</evidence>
<proteinExistence type="predicted"/>